<name>A0A146K9K9_9EUKA</name>
<reference evidence="1" key="1">
    <citation type="submission" date="2015-07" db="EMBL/GenBank/DDBJ databases">
        <title>Adaptation to a free-living lifestyle via gene acquisitions in the diplomonad Trepomonas sp. PC1.</title>
        <authorList>
            <person name="Xu F."/>
            <person name="Jerlstrom-Hultqvist J."/>
            <person name="Kolisko M."/>
            <person name="Simpson A.G.B."/>
            <person name="Roger A.J."/>
            <person name="Svard S.G."/>
            <person name="Andersson J.O."/>
        </authorList>
    </citation>
    <scope>NUCLEOTIDE SEQUENCE</scope>
    <source>
        <strain evidence="1">PC1</strain>
    </source>
</reference>
<protein>
    <submittedName>
        <fullName evidence="1">Transmembrane domain-containing protein</fullName>
    </submittedName>
</protein>
<gene>
    <name evidence="1" type="ORF">TPC1_14197</name>
</gene>
<sequence length="117" mass="12353">MQPQYQQGQLPGVGSTAQGQYVAAQIEGTQQILMCSDVFCSCKAPQYQSCQTCCGLITILTSGSGLIGGTICCCYGCTKKDCCNVFCAGWGFELTFPFVYGVIGSCIVGCKMMGCCK</sequence>
<dbReference type="EMBL" id="GDID01003103">
    <property type="protein sequence ID" value="JAP93503.1"/>
    <property type="molecule type" value="Transcribed_RNA"/>
</dbReference>
<organism evidence="1">
    <name type="scientific">Trepomonas sp. PC1</name>
    <dbReference type="NCBI Taxonomy" id="1076344"/>
    <lineage>
        <taxon>Eukaryota</taxon>
        <taxon>Metamonada</taxon>
        <taxon>Diplomonadida</taxon>
        <taxon>Hexamitidae</taxon>
        <taxon>Hexamitinae</taxon>
        <taxon>Trepomonas</taxon>
    </lineage>
</organism>
<proteinExistence type="predicted"/>
<keyword evidence="1" id="KW-0812">Transmembrane</keyword>
<dbReference type="AlphaFoldDB" id="A0A146K9K9"/>
<evidence type="ECO:0000313" key="1">
    <source>
        <dbReference type="EMBL" id="JAP93503.1"/>
    </source>
</evidence>
<accession>A0A146K9K9</accession>
<keyword evidence="1" id="KW-0472">Membrane</keyword>